<reference evidence="11" key="1">
    <citation type="submission" date="2011-06" db="EMBL/GenBank/DDBJ databases">
        <title>Complete sequence of Streptococcus parasanguinis strain ATCC 15912.</title>
        <authorList>
            <person name="Muzny D."/>
            <person name="Qin X."/>
            <person name="Buhay C."/>
            <person name="Dugan-Rocha S."/>
            <person name="Ding Y."/>
            <person name="Chen G."/>
            <person name="Hawes A."/>
            <person name="Holder M."/>
            <person name="Jhangiani S."/>
            <person name="Johnson A."/>
            <person name="Khan Z."/>
            <person name="Li Z."/>
            <person name="Liu W."/>
            <person name="Liu X."/>
            <person name="Perez L."/>
            <person name="Shen H."/>
            <person name="Wang Q."/>
            <person name="Watt J."/>
            <person name="Xi L."/>
            <person name="Xin Y."/>
            <person name="Zhou J."/>
            <person name="Deng J."/>
            <person name="Jiang H."/>
            <person name="Liu Y."/>
            <person name="Qu J."/>
            <person name="Song X.-Z."/>
            <person name="Zhang L."/>
            <person name="Villasana D."/>
            <person name="Johnson A."/>
            <person name="Liu J."/>
            <person name="Liyanage D."/>
            <person name="Lorensuhewa L."/>
            <person name="Robinson T."/>
            <person name="Song A."/>
            <person name="Song B.-B."/>
            <person name="Dinh H."/>
            <person name="Thornton R."/>
            <person name="Coyle M."/>
            <person name="Francisco L."/>
            <person name="Jackson L."/>
            <person name="Javaid M."/>
            <person name="Korchina V."/>
            <person name="Kovar C."/>
            <person name="Mata R."/>
            <person name="Mathew T."/>
            <person name="Ngo R."/>
            <person name="Nguyen L."/>
            <person name="Nguyen N."/>
            <person name="Okwuonu G."/>
            <person name="Ongeri F."/>
            <person name="Pham C."/>
            <person name="Simmons D."/>
            <person name="Wilczek-Boney K."/>
            <person name="Hale W."/>
            <person name="Jakkamsetti A."/>
            <person name="Pham P."/>
            <person name="Ruth R."/>
            <person name="San Lucas F."/>
            <person name="Warren J."/>
            <person name="Zhang J."/>
            <person name="Zhao Z."/>
            <person name="Zhou C."/>
            <person name="Zhu D."/>
            <person name="Lee S."/>
            <person name="Bess C."/>
            <person name="Blankenburg K."/>
            <person name="Forbes L."/>
            <person name="Fu Q."/>
            <person name="Gubbala S."/>
            <person name="Hirani K."/>
            <person name="Jayaseelan J.C."/>
            <person name="Lara F."/>
            <person name="Munidasa M."/>
            <person name="Palculict T."/>
            <person name="Patil S."/>
            <person name="Pu L.-L."/>
            <person name="Saada N."/>
            <person name="Tang L."/>
            <person name="Weissenberger G."/>
            <person name="Zhu Y."/>
            <person name="Hemphill L."/>
            <person name="Shang Y."/>
            <person name="Youmans B."/>
            <person name="Ayvaz T."/>
            <person name="Ross M."/>
            <person name="Santibanez J."/>
            <person name="Aqrawi P."/>
            <person name="Gross S."/>
            <person name="Joshi V."/>
            <person name="Fowler G."/>
            <person name="Nazareth L."/>
            <person name="Reid J."/>
            <person name="Worley K."/>
            <person name="Petrosino J."/>
            <person name="Highlander S."/>
            <person name="Gibbs R."/>
        </authorList>
    </citation>
    <scope>NUCLEOTIDE SEQUENCE [LARGE SCALE GENOMIC DNA]</scope>
    <source>
        <strain evidence="11">ATCC 15912 / DSM 6778 / CIP 104372 / LMG 14537</strain>
    </source>
</reference>
<keyword evidence="5" id="KW-0804">Transcription</keyword>
<dbReference type="GO" id="GO:0006355">
    <property type="term" value="P:regulation of DNA-templated transcription"/>
    <property type="evidence" value="ECO:0007669"/>
    <property type="project" value="InterPro"/>
</dbReference>
<keyword evidence="3" id="KW-0805">Transcription regulation</keyword>
<dbReference type="PANTHER" id="PTHR48111">
    <property type="entry name" value="REGULATOR OF RPOS"/>
    <property type="match status" value="1"/>
</dbReference>
<feature type="domain" description="OmpR/PhoB-type" evidence="9">
    <location>
        <begin position="161"/>
        <end position="259"/>
    </location>
</feature>
<evidence type="ECO:0000313" key="10">
    <source>
        <dbReference type="EMBL" id="AEH55133.1"/>
    </source>
</evidence>
<dbReference type="InterPro" id="IPR001789">
    <property type="entry name" value="Sig_transdc_resp-reg_receiver"/>
</dbReference>
<dbReference type="EMBL" id="CP002843">
    <property type="protein sequence ID" value="AEH55133.1"/>
    <property type="molecule type" value="Genomic_DNA"/>
</dbReference>
<dbReference type="PANTHER" id="PTHR48111:SF43">
    <property type="entry name" value="STAGE 0 SPORULATION PROTEIN A HOMOLOG"/>
    <property type="match status" value="1"/>
</dbReference>
<keyword evidence="2" id="KW-0902">Two-component regulatory system</keyword>
<dbReference type="Pfam" id="PF00486">
    <property type="entry name" value="Trans_reg_C"/>
    <property type="match status" value="1"/>
</dbReference>
<dbReference type="GO" id="GO:0000156">
    <property type="term" value="F:phosphorelay response regulator activity"/>
    <property type="evidence" value="ECO:0007669"/>
    <property type="project" value="TreeGrafter"/>
</dbReference>
<evidence type="ECO:0000256" key="1">
    <source>
        <dbReference type="ARBA" id="ARBA00022553"/>
    </source>
</evidence>
<dbReference type="SUPFAM" id="SSF46894">
    <property type="entry name" value="C-terminal effector domain of the bipartite response regulators"/>
    <property type="match status" value="1"/>
</dbReference>
<dbReference type="PROSITE" id="PS51755">
    <property type="entry name" value="OMPR_PHOB"/>
    <property type="match status" value="1"/>
</dbReference>
<gene>
    <name evidence="10" type="primary">graR</name>
    <name evidence="10" type="ordered locus">HMPREF0833_10102</name>
</gene>
<evidence type="ECO:0000256" key="5">
    <source>
        <dbReference type="ARBA" id="ARBA00023163"/>
    </source>
</evidence>
<dbReference type="KEGG" id="scp:HMPREF0833_10102"/>
<dbReference type="AlphaFoldDB" id="F8DF60"/>
<dbReference type="SMART" id="SM00862">
    <property type="entry name" value="Trans_reg_C"/>
    <property type="match status" value="1"/>
</dbReference>
<dbReference type="GO" id="GO:0032993">
    <property type="term" value="C:protein-DNA complex"/>
    <property type="evidence" value="ECO:0007669"/>
    <property type="project" value="TreeGrafter"/>
</dbReference>
<feature type="modified residue" description="4-aspartylphosphate" evidence="6">
    <location>
        <position position="87"/>
    </location>
</feature>
<evidence type="ECO:0000256" key="2">
    <source>
        <dbReference type="ARBA" id="ARBA00023012"/>
    </source>
</evidence>
<keyword evidence="1 6" id="KW-0597">Phosphoprotein</keyword>
<dbReference type="Pfam" id="PF00072">
    <property type="entry name" value="Response_reg"/>
    <property type="match status" value="1"/>
</dbReference>
<evidence type="ECO:0000256" key="4">
    <source>
        <dbReference type="ARBA" id="ARBA00023125"/>
    </source>
</evidence>
<accession>F8DF60</accession>
<dbReference type="InterPro" id="IPR016032">
    <property type="entry name" value="Sig_transdc_resp-reg_C-effctor"/>
</dbReference>
<dbReference type="Gene3D" id="3.40.50.2300">
    <property type="match status" value="1"/>
</dbReference>
<evidence type="ECO:0000256" key="7">
    <source>
        <dbReference type="PROSITE-ProRule" id="PRU01091"/>
    </source>
</evidence>
<organism evidence="10 11">
    <name type="scientific">Streptococcus parasanguinis (strain ATCC 15912 / DSM 6778 / CIP 104372 / LMG 14537)</name>
    <dbReference type="NCBI Taxonomy" id="760570"/>
    <lineage>
        <taxon>Bacteria</taxon>
        <taxon>Bacillati</taxon>
        <taxon>Bacillota</taxon>
        <taxon>Bacilli</taxon>
        <taxon>Lactobacillales</taxon>
        <taxon>Streptococcaceae</taxon>
        <taxon>Streptococcus</taxon>
    </lineage>
</organism>
<evidence type="ECO:0000259" key="8">
    <source>
        <dbReference type="PROSITE" id="PS50110"/>
    </source>
</evidence>
<dbReference type="SUPFAM" id="SSF52172">
    <property type="entry name" value="CheY-like"/>
    <property type="match status" value="1"/>
</dbReference>
<keyword evidence="4 7" id="KW-0238">DNA-binding</keyword>
<dbReference type="InterPro" id="IPR036388">
    <property type="entry name" value="WH-like_DNA-bd_sf"/>
</dbReference>
<evidence type="ECO:0000256" key="6">
    <source>
        <dbReference type="PROSITE-ProRule" id="PRU00169"/>
    </source>
</evidence>
<dbReference type="PROSITE" id="PS50110">
    <property type="entry name" value="RESPONSE_REGULATORY"/>
    <property type="match status" value="1"/>
</dbReference>
<dbReference type="Gene3D" id="1.10.10.10">
    <property type="entry name" value="Winged helix-like DNA-binding domain superfamily/Winged helix DNA-binding domain"/>
    <property type="match status" value="1"/>
</dbReference>
<evidence type="ECO:0000259" key="9">
    <source>
        <dbReference type="PROSITE" id="PS51755"/>
    </source>
</evidence>
<dbReference type="InterPro" id="IPR001867">
    <property type="entry name" value="OmpR/PhoB-type_DNA-bd"/>
</dbReference>
<dbReference type="CDD" id="cd18159">
    <property type="entry name" value="REC_OmpR_NsrR-like"/>
    <property type="match status" value="1"/>
</dbReference>
<dbReference type="GO" id="GO:0000976">
    <property type="term" value="F:transcription cis-regulatory region binding"/>
    <property type="evidence" value="ECO:0007669"/>
    <property type="project" value="TreeGrafter"/>
</dbReference>
<dbReference type="CDD" id="cd00383">
    <property type="entry name" value="trans_reg_C"/>
    <property type="match status" value="1"/>
</dbReference>
<dbReference type="InterPro" id="IPR039420">
    <property type="entry name" value="WalR-like"/>
</dbReference>
<feature type="DNA-binding region" description="OmpR/PhoB-type" evidence="7">
    <location>
        <begin position="161"/>
        <end position="259"/>
    </location>
</feature>
<dbReference type="InterPro" id="IPR011006">
    <property type="entry name" value="CheY-like_superfamily"/>
</dbReference>
<dbReference type="SMART" id="SM00448">
    <property type="entry name" value="REC"/>
    <property type="match status" value="1"/>
</dbReference>
<proteinExistence type="predicted"/>
<dbReference type="Proteomes" id="UP000001502">
    <property type="component" value="Chromosome"/>
</dbReference>
<evidence type="ECO:0000313" key="11">
    <source>
        <dbReference type="Proteomes" id="UP000001502"/>
    </source>
</evidence>
<dbReference type="HOGENOM" id="CLU_000445_30_3_9"/>
<evidence type="ECO:0000256" key="3">
    <source>
        <dbReference type="ARBA" id="ARBA00023015"/>
    </source>
</evidence>
<sequence>MGVEKALTVKKATLDLFLCFLICYNRKKKKEGKKAMHKILLVEDDEIIRQQVKQLLEQWGYEVVAAEDFMDVLGIFVESDPHLILMDIGLPLYNGYHWCQEIRKVSKVPIMFLSSRDQAMDIVMAINMGGDDFVTKPFDQNVLLAKVQGLLRRSYEFGTDQNLLEHRGAILNLKSTDLMYEGEVIKLTKNEFQILRVLFEHTGSIVARDDMMKELWNSDFFIDDNTLSVNVARLRKKLEEAGLSNFIETKKGIGYGLTHE</sequence>
<protein>
    <submittedName>
        <fullName evidence="10">Response regulator protein GraR</fullName>
    </submittedName>
</protein>
<name>F8DF60_STREP</name>
<dbReference type="GO" id="GO:0005829">
    <property type="term" value="C:cytosol"/>
    <property type="evidence" value="ECO:0007669"/>
    <property type="project" value="TreeGrafter"/>
</dbReference>
<feature type="domain" description="Response regulatory" evidence="8">
    <location>
        <begin position="38"/>
        <end position="151"/>
    </location>
</feature>
<dbReference type="FunFam" id="1.10.10.10:FF:000359">
    <property type="entry name" value="DNA-binding response regulator"/>
    <property type="match status" value="1"/>
</dbReference>